<evidence type="ECO:0000313" key="1">
    <source>
        <dbReference type="EMBL" id="NPT62466.1"/>
    </source>
</evidence>
<comment type="caution">
    <text evidence="1">The sequence shown here is derived from an EMBL/GenBank/DDBJ whole genome shotgun (WGS) entry which is preliminary data.</text>
</comment>
<accession>A0A972NZ19</accession>
<gene>
    <name evidence="1" type="ORF">GNZ13_50220</name>
</gene>
<reference evidence="1 2" key="1">
    <citation type="submission" date="2019-11" db="EMBL/GenBank/DDBJ databases">
        <title>Metabolism of dissolved organic matter in forest soils.</title>
        <authorList>
            <person name="Cyle K.T."/>
            <person name="Wilhelm R.C."/>
            <person name="Martinez C.E."/>
        </authorList>
    </citation>
    <scope>NUCLEOTIDE SEQUENCE [LARGE SCALE GENOMIC DNA]</scope>
    <source>
        <strain evidence="1 2">5N</strain>
    </source>
</reference>
<dbReference type="RefSeq" id="WP_172178927.1">
    <property type="nucleotide sequence ID" value="NZ_WOEZ01000327.1"/>
</dbReference>
<name>A0A972NZ19_9BURK</name>
<dbReference type="EMBL" id="WOEZ01000327">
    <property type="protein sequence ID" value="NPT62466.1"/>
    <property type="molecule type" value="Genomic_DNA"/>
</dbReference>
<sequence length="65" mass="7583">MTSIMAVQPLHLATWIKRQTQMRSAPTVEQHFAALRHLFDLPVPSQIIPDNPARRRADRLRRIDL</sequence>
<keyword evidence="2" id="KW-1185">Reference proteome</keyword>
<protein>
    <submittedName>
        <fullName evidence="1">Uncharacterized protein</fullName>
    </submittedName>
</protein>
<dbReference type="AlphaFoldDB" id="A0A972NZ19"/>
<evidence type="ECO:0000313" key="2">
    <source>
        <dbReference type="Proteomes" id="UP000655523"/>
    </source>
</evidence>
<proteinExistence type="predicted"/>
<organism evidence="1 2">
    <name type="scientific">Paraburkholderia elongata</name>
    <dbReference type="NCBI Taxonomy" id="2675747"/>
    <lineage>
        <taxon>Bacteria</taxon>
        <taxon>Pseudomonadati</taxon>
        <taxon>Pseudomonadota</taxon>
        <taxon>Betaproteobacteria</taxon>
        <taxon>Burkholderiales</taxon>
        <taxon>Burkholderiaceae</taxon>
        <taxon>Paraburkholderia</taxon>
    </lineage>
</organism>
<dbReference type="Proteomes" id="UP000655523">
    <property type="component" value="Unassembled WGS sequence"/>
</dbReference>